<dbReference type="InterPro" id="IPR000847">
    <property type="entry name" value="LysR_HTH_N"/>
</dbReference>
<dbReference type="Gene3D" id="3.40.190.290">
    <property type="match status" value="1"/>
</dbReference>
<dbReference type="PROSITE" id="PS50931">
    <property type="entry name" value="HTH_LYSR"/>
    <property type="match status" value="1"/>
</dbReference>
<dbReference type="InterPro" id="IPR005119">
    <property type="entry name" value="LysR_subst-bd"/>
</dbReference>
<dbReference type="SUPFAM" id="SSF53850">
    <property type="entry name" value="Periplasmic binding protein-like II"/>
    <property type="match status" value="1"/>
</dbReference>
<dbReference type="PATRIC" id="fig|1391654.3.peg.10646"/>
<dbReference type="GO" id="GO:0003677">
    <property type="term" value="F:DNA binding"/>
    <property type="evidence" value="ECO:0007669"/>
    <property type="project" value="UniProtKB-KW"/>
</dbReference>
<feature type="domain" description="HTH lysR-type" evidence="5">
    <location>
        <begin position="17"/>
        <end position="74"/>
    </location>
</feature>
<proteinExistence type="inferred from homology"/>
<organism evidence="6 7">
    <name type="scientific">Labilithrix luteola</name>
    <dbReference type="NCBI Taxonomy" id="1391654"/>
    <lineage>
        <taxon>Bacteria</taxon>
        <taxon>Pseudomonadati</taxon>
        <taxon>Myxococcota</taxon>
        <taxon>Polyangia</taxon>
        <taxon>Polyangiales</taxon>
        <taxon>Labilitrichaceae</taxon>
        <taxon>Labilithrix</taxon>
    </lineage>
</organism>
<dbReference type="STRING" id="1391654.AKJ09_10506"/>
<dbReference type="InterPro" id="IPR036390">
    <property type="entry name" value="WH_DNA-bd_sf"/>
</dbReference>
<evidence type="ECO:0000256" key="1">
    <source>
        <dbReference type="ARBA" id="ARBA00009437"/>
    </source>
</evidence>
<protein>
    <submittedName>
        <fullName evidence="6">Transcriptional regulator, LysR family</fullName>
    </submittedName>
</protein>
<gene>
    <name evidence="6" type="ORF">AKJ09_10506</name>
</gene>
<dbReference type="Gene3D" id="1.10.10.10">
    <property type="entry name" value="Winged helix-like DNA-binding domain superfamily/Winged helix DNA-binding domain"/>
    <property type="match status" value="1"/>
</dbReference>
<dbReference type="CDD" id="cd08422">
    <property type="entry name" value="PBP2_CrgA_like"/>
    <property type="match status" value="1"/>
</dbReference>
<keyword evidence="4" id="KW-0804">Transcription</keyword>
<dbReference type="Proteomes" id="UP000064967">
    <property type="component" value="Chromosome"/>
</dbReference>
<evidence type="ECO:0000313" key="6">
    <source>
        <dbReference type="EMBL" id="AKV03843.1"/>
    </source>
</evidence>
<dbReference type="InterPro" id="IPR036388">
    <property type="entry name" value="WH-like_DNA-bd_sf"/>
</dbReference>
<keyword evidence="3" id="KW-0238">DNA-binding</keyword>
<dbReference type="AlphaFoldDB" id="A0A0K1QDP9"/>
<reference evidence="6 7" key="1">
    <citation type="submission" date="2015-08" db="EMBL/GenBank/DDBJ databases">
        <authorList>
            <person name="Babu N.S."/>
            <person name="Beckwith C.J."/>
            <person name="Beseler K.G."/>
            <person name="Brison A."/>
            <person name="Carone J.V."/>
            <person name="Caskin T.P."/>
            <person name="Diamond M."/>
            <person name="Durham M.E."/>
            <person name="Foxe J.M."/>
            <person name="Go M."/>
            <person name="Henderson B.A."/>
            <person name="Jones I.B."/>
            <person name="McGettigan J.A."/>
            <person name="Micheletti S.J."/>
            <person name="Nasrallah M.E."/>
            <person name="Ortiz D."/>
            <person name="Piller C.R."/>
            <person name="Privatt S.R."/>
            <person name="Schneider S.L."/>
            <person name="Sharp S."/>
            <person name="Smith T.C."/>
            <person name="Stanton J.D."/>
            <person name="Ullery H.E."/>
            <person name="Wilson R.J."/>
            <person name="Serrano M.G."/>
            <person name="Buck G."/>
            <person name="Lee V."/>
            <person name="Wang Y."/>
            <person name="Carvalho R."/>
            <person name="Voegtly L."/>
            <person name="Shi R."/>
            <person name="Duckworth R."/>
            <person name="Johnson A."/>
            <person name="Loviza R."/>
            <person name="Walstead R."/>
            <person name="Shah Z."/>
            <person name="Kiflezghi M."/>
            <person name="Wade K."/>
            <person name="Ball S.L."/>
            <person name="Bradley K.W."/>
            <person name="Asai D.J."/>
            <person name="Bowman C.A."/>
            <person name="Russell D.A."/>
            <person name="Pope W.H."/>
            <person name="Jacobs-Sera D."/>
            <person name="Hendrix R.W."/>
            <person name="Hatfull G.F."/>
        </authorList>
    </citation>
    <scope>NUCLEOTIDE SEQUENCE [LARGE SCALE GENOMIC DNA]</scope>
    <source>
        <strain evidence="6 7">DSM 27648</strain>
    </source>
</reference>
<evidence type="ECO:0000256" key="2">
    <source>
        <dbReference type="ARBA" id="ARBA00023015"/>
    </source>
</evidence>
<dbReference type="Pfam" id="PF03466">
    <property type="entry name" value="LysR_substrate"/>
    <property type="match status" value="1"/>
</dbReference>
<name>A0A0K1QDP9_9BACT</name>
<evidence type="ECO:0000259" key="5">
    <source>
        <dbReference type="PROSITE" id="PS50931"/>
    </source>
</evidence>
<dbReference type="PANTHER" id="PTHR30537:SF5">
    <property type="entry name" value="HTH-TYPE TRANSCRIPTIONAL ACTIVATOR TTDR-RELATED"/>
    <property type="match status" value="1"/>
</dbReference>
<evidence type="ECO:0000256" key="4">
    <source>
        <dbReference type="ARBA" id="ARBA00023163"/>
    </source>
</evidence>
<dbReference type="PANTHER" id="PTHR30537">
    <property type="entry name" value="HTH-TYPE TRANSCRIPTIONAL REGULATOR"/>
    <property type="match status" value="1"/>
</dbReference>
<dbReference type="EMBL" id="CP012333">
    <property type="protein sequence ID" value="AKV03843.1"/>
    <property type="molecule type" value="Genomic_DNA"/>
</dbReference>
<dbReference type="GO" id="GO:0003700">
    <property type="term" value="F:DNA-binding transcription factor activity"/>
    <property type="evidence" value="ECO:0007669"/>
    <property type="project" value="InterPro"/>
</dbReference>
<dbReference type="FunFam" id="1.10.10.10:FF:000001">
    <property type="entry name" value="LysR family transcriptional regulator"/>
    <property type="match status" value="1"/>
</dbReference>
<dbReference type="InterPro" id="IPR058163">
    <property type="entry name" value="LysR-type_TF_proteobact-type"/>
</dbReference>
<evidence type="ECO:0000256" key="3">
    <source>
        <dbReference type="ARBA" id="ARBA00023125"/>
    </source>
</evidence>
<dbReference type="SUPFAM" id="SSF46785">
    <property type="entry name" value="Winged helix' DNA-binding domain"/>
    <property type="match status" value="1"/>
</dbReference>
<keyword evidence="7" id="KW-1185">Reference proteome</keyword>
<dbReference type="KEGG" id="llu:AKJ09_10506"/>
<sequence length="315" mass="34554">MLPRPSLERRSEVRGMDYFTAARAFVRAAELRSFSKAAHELAVKVSTVSRQVGELERDLGIALFNRSTRGLALTEGGKTFLVHARAALETMDEARAVTMALNQTPKGVLRVTLPPAFGRRHVLPHLPAFFEQYPDIDVDAVITDEVLNLIDAGIDLAVRVGGLKESGLISRRLAPHRLVPCAHEDYLERAGTPTHPRDLAKHVCLRGTGPKQNAWQFGRGGRSFVIEPPGRFRSNDLQARLEMTLARAGIALLPVWLLDAAAEAQGLRRILPGWTVDAGDDGAAIWFLYPPKKTVSSKVRAFVDFYAARLGPALG</sequence>
<evidence type="ECO:0000313" key="7">
    <source>
        <dbReference type="Proteomes" id="UP000064967"/>
    </source>
</evidence>
<comment type="similarity">
    <text evidence="1">Belongs to the LysR transcriptional regulatory family.</text>
</comment>
<accession>A0A0K1QDP9</accession>
<dbReference type="Pfam" id="PF00126">
    <property type="entry name" value="HTH_1"/>
    <property type="match status" value="1"/>
</dbReference>
<keyword evidence="2" id="KW-0805">Transcription regulation</keyword>